<proteinExistence type="predicted"/>
<evidence type="ECO:0000256" key="1">
    <source>
        <dbReference type="ARBA" id="ARBA00022448"/>
    </source>
</evidence>
<evidence type="ECO:0000256" key="3">
    <source>
        <dbReference type="ARBA" id="ARBA00022840"/>
    </source>
</evidence>
<evidence type="ECO:0000313" key="7">
    <source>
        <dbReference type="Proteomes" id="UP000538292"/>
    </source>
</evidence>
<dbReference type="EMBL" id="JACEOL010000038">
    <property type="protein sequence ID" value="MBA4603030.1"/>
    <property type="molecule type" value="Genomic_DNA"/>
</dbReference>
<evidence type="ECO:0000259" key="5">
    <source>
        <dbReference type="PROSITE" id="PS50893"/>
    </source>
</evidence>
<sequence>MLKATRLAKKLGQWWVLNDITLEVKAGEMLGIIGPNGSGKSTLLRLLSGEEKPDQGEVLFLEKPLHEYSLQERAKQLAVLTQEQVSDLSFTAEEIVMMGRHPYHRSFFGPTPEDERIVCRVMDETETRDMKLHRFNELSGGERQRVSIARVMAQEPKLLMLDEPTTYLDIHYQLAVLDRLKAWQKESFLTVIIVLHDLNLAAQYCDSLLVLKEGRQVRNGTIRQVIEPRLVEEVYGIRPVIVNHPILHIPQVLLTSNC</sequence>
<feature type="domain" description="ABC transporter" evidence="5">
    <location>
        <begin position="2"/>
        <end position="238"/>
    </location>
</feature>
<evidence type="ECO:0000313" key="6">
    <source>
        <dbReference type="EMBL" id="MBA4603030.1"/>
    </source>
</evidence>
<protein>
    <submittedName>
        <fullName evidence="6">Heme ABC transporter ATP-binding protein</fullName>
    </submittedName>
</protein>
<dbReference type="PROSITE" id="PS50893">
    <property type="entry name" value="ABC_TRANSPORTER_2"/>
    <property type="match status" value="1"/>
</dbReference>
<dbReference type="Pfam" id="PF00005">
    <property type="entry name" value="ABC_tran"/>
    <property type="match status" value="1"/>
</dbReference>
<dbReference type="SMART" id="SM00382">
    <property type="entry name" value="AAA"/>
    <property type="match status" value="1"/>
</dbReference>
<dbReference type="GO" id="GO:0005524">
    <property type="term" value="F:ATP binding"/>
    <property type="evidence" value="ECO:0007669"/>
    <property type="project" value="UniProtKB-KW"/>
</dbReference>
<organism evidence="6 7">
    <name type="scientific">Thermoactinomyces mirandus</name>
    <dbReference type="NCBI Taxonomy" id="2756294"/>
    <lineage>
        <taxon>Bacteria</taxon>
        <taxon>Bacillati</taxon>
        <taxon>Bacillota</taxon>
        <taxon>Bacilli</taxon>
        <taxon>Bacillales</taxon>
        <taxon>Thermoactinomycetaceae</taxon>
        <taxon>Thermoactinomyces</taxon>
    </lineage>
</organism>
<keyword evidence="1" id="KW-0813">Transport</keyword>
<dbReference type="Proteomes" id="UP000538292">
    <property type="component" value="Unassembled WGS sequence"/>
</dbReference>
<reference evidence="6 7" key="1">
    <citation type="submission" date="2020-07" db="EMBL/GenBank/DDBJ databases">
        <title>Thermoactinomyces phylogeny.</title>
        <authorList>
            <person name="Dunlap C."/>
        </authorList>
    </citation>
    <scope>NUCLEOTIDE SEQUENCE [LARGE SCALE GENOMIC DNA]</scope>
    <source>
        <strain evidence="6 7">AMNI-1</strain>
    </source>
</reference>
<dbReference type="InterPro" id="IPR003439">
    <property type="entry name" value="ABC_transporter-like_ATP-bd"/>
</dbReference>
<keyword evidence="4" id="KW-1278">Translocase</keyword>
<dbReference type="InterPro" id="IPR003593">
    <property type="entry name" value="AAA+_ATPase"/>
</dbReference>
<dbReference type="Gene3D" id="3.40.50.300">
    <property type="entry name" value="P-loop containing nucleotide triphosphate hydrolases"/>
    <property type="match status" value="1"/>
</dbReference>
<keyword evidence="2" id="KW-0547">Nucleotide-binding</keyword>
<dbReference type="AlphaFoldDB" id="A0A7W1XTN7"/>
<dbReference type="InterPro" id="IPR027417">
    <property type="entry name" value="P-loop_NTPase"/>
</dbReference>
<dbReference type="FunFam" id="3.40.50.300:FF:000134">
    <property type="entry name" value="Iron-enterobactin ABC transporter ATP-binding protein"/>
    <property type="match status" value="1"/>
</dbReference>
<dbReference type="GO" id="GO:0016887">
    <property type="term" value="F:ATP hydrolysis activity"/>
    <property type="evidence" value="ECO:0007669"/>
    <property type="project" value="InterPro"/>
</dbReference>
<name>A0A7W1XTN7_9BACL</name>
<evidence type="ECO:0000256" key="4">
    <source>
        <dbReference type="ARBA" id="ARBA00022967"/>
    </source>
</evidence>
<dbReference type="PANTHER" id="PTHR42794">
    <property type="entry name" value="HEMIN IMPORT ATP-BINDING PROTEIN HMUV"/>
    <property type="match status" value="1"/>
</dbReference>
<keyword evidence="3 6" id="KW-0067">ATP-binding</keyword>
<dbReference type="SUPFAM" id="SSF52540">
    <property type="entry name" value="P-loop containing nucleoside triphosphate hydrolases"/>
    <property type="match status" value="1"/>
</dbReference>
<comment type="caution">
    <text evidence="6">The sequence shown here is derived from an EMBL/GenBank/DDBJ whole genome shotgun (WGS) entry which is preliminary data.</text>
</comment>
<keyword evidence="7" id="KW-1185">Reference proteome</keyword>
<dbReference type="NCBIfam" id="NF010068">
    <property type="entry name" value="PRK13548.1"/>
    <property type="match status" value="1"/>
</dbReference>
<gene>
    <name evidence="6" type="ORF">H2C83_12020</name>
</gene>
<dbReference type="PROSITE" id="PS00211">
    <property type="entry name" value="ABC_TRANSPORTER_1"/>
    <property type="match status" value="1"/>
</dbReference>
<dbReference type="PANTHER" id="PTHR42794:SF1">
    <property type="entry name" value="HEMIN IMPORT ATP-BINDING PROTEIN HMUV"/>
    <property type="match status" value="1"/>
</dbReference>
<accession>A0A7W1XTN7</accession>
<dbReference type="RefSeq" id="WP_181741162.1">
    <property type="nucleotide sequence ID" value="NZ_JACEOL010000038.1"/>
</dbReference>
<evidence type="ECO:0000256" key="2">
    <source>
        <dbReference type="ARBA" id="ARBA00022741"/>
    </source>
</evidence>
<dbReference type="CDD" id="cd03214">
    <property type="entry name" value="ABC_Iron-Siderophores_B12_Hemin"/>
    <property type="match status" value="1"/>
</dbReference>
<dbReference type="InterPro" id="IPR017871">
    <property type="entry name" value="ABC_transporter-like_CS"/>
</dbReference>